<dbReference type="NCBIfam" id="TIGR00696">
    <property type="entry name" value="wecG_tagA_cpsF"/>
    <property type="match status" value="1"/>
</dbReference>
<keyword evidence="2 3" id="KW-0808">Transferase</keyword>
<dbReference type="InterPro" id="IPR004629">
    <property type="entry name" value="WecG_TagA_CpsF"/>
</dbReference>
<sequence>MNIFGVKIRPILEKNVLKLNFKKQLFLITLNPEILLKAYYSANFKQILNYSAFHTIDGIGLQLIARFLYKKKLKRATGSDLFIKLLNKINIENNHKIFLYGASENNLNKALNRIRYNYPNIIINGIHGNIPKKEAVKMINQKKPEILLIALGAPKQEVFLYNYLFKMPSVKLAIGIGGGIDSFAYPYLRGPLFMRKIGLEWFWRLLVQPWRMPRIFRATIIFPIKAIIEKFKNK</sequence>
<evidence type="ECO:0000256" key="1">
    <source>
        <dbReference type="ARBA" id="ARBA00022676"/>
    </source>
</evidence>
<dbReference type="PANTHER" id="PTHR34136">
    <property type="match status" value="1"/>
</dbReference>
<accession>A0A0F9Z028</accession>
<dbReference type="Proteomes" id="UP000034349">
    <property type="component" value="Unassembled WGS sequence"/>
</dbReference>
<dbReference type="EMBL" id="LBOK01000007">
    <property type="protein sequence ID" value="KKP37089.1"/>
    <property type="molecule type" value="Genomic_DNA"/>
</dbReference>
<evidence type="ECO:0000313" key="3">
    <source>
        <dbReference type="EMBL" id="KKP37089.1"/>
    </source>
</evidence>
<dbReference type="Pfam" id="PF03808">
    <property type="entry name" value="Glyco_tran_WecG"/>
    <property type="match status" value="1"/>
</dbReference>
<gene>
    <name evidence="3" type="ORF">UR23_C0007G0008</name>
</gene>
<evidence type="ECO:0000313" key="4">
    <source>
        <dbReference type="Proteomes" id="UP000034349"/>
    </source>
</evidence>
<dbReference type="AlphaFoldDB" id="A0A0F9Z028"/>
<dbReference type="PANTHER" id="PTHR34136:SF1">
    <property type="entry name" value="UDP-N-ACETYL-D-MANNOSAMINURONIC ACID TRANSFERASE"/>
    <property type="match status" value="1"/>
</dbReference>
<dbReference type="CDD" id="cd06533">
    <property type="entry name" value="Glyco_transf_WecG_TagA"/>
    <property type="match status" value="1"/>
</dbReference>
<keyword evidence="1" id="KW-0328">Glycosyltransferase</keyword>
<comment type="caution">
    <text evidence="3">The sequence shown here is derived from an EMBL/GenBank/DDBJ whole genome shotgun (WGS) entry which is preliminary data.</text>
</comment>
<organism evidence="3 4">
    <name type="scientific">Candidatus Roizmanbacteria bacterium GW2011_GWA2_32_13</name>
    <dbReference type="NCBI Taxonomy" id="1618475"/>
    <lineage>
        <taxon>Bacteria</taxon>
        <taxon>Candidatus Roizmaniibacteriota</taxon>
    </lineage>
</organism>
<protein>
    <submittedName>
        <fullName evidence="3">N-acetylglucosaminyldiphosphoundecaprenol N-acetyl-beta-D-mannosaminyltransferase</fullName>
    </submittedName>
</protein>
<proteinExistence type="predicted"/>
<name>A0A0F9Z028_9BACT</name>
<evidence type="ECO:0000256" key="2">
    <source>
        <dbReference type="ARBA" id="ARBA00022679"/>
    </source>
</evidence>
<dbReference type="GO" id="GO:0016758">
    <property type="term" value="F:hexosyltransferase activity"/>
    <property type="evidence" value="ECO:0007669"/>
    <property type="project" value="TreeGrafter"/>
</dbReference>
<reference evidence="3 4" key="1">
    <citation type="journal article" date="2015" name="Nature">
        <title>rRNA introns, odd ribosomes, and small enigmatic genomes across a large radiation of phyla.</title>
        <authorList>
            <person name="Brown C.T."/>
            <person name="Hug L.A."/>
            <person name="Thomas B.C."/>
            <person name="Sharon I."/>
            <person name="Castelle C.J."/>
            <person name="Singh A."/>
            <person name="Wilkins M.J."/>
            <person name="Williams K.H."/>
            <person name="Banfield J.F."/>
        </authorList>
    </citation>
    <scope>NUCLEOTIDE SEQUENCE [LARGE SCALE GENOMIC DNA]</scope>
</reference>